<accession>A0A974DLG7</accession>
<sequence length="69" mass="7596">MQAATNARPYPQLKSFLTSHLIPSNFLSSNPWLLPNSHSSLSYGCTHTGGAWQNLVGIVVHKFPYPRAS</sequence>
<name>A0A974DLG7_XENLA</name>
<proteinExistence type="predicted"/>
<dbReference type="EMBL" id="CM004468">
    <property type="protein sequence ID" value="OCT94093.1"/>
    <property type="molecule type" value="Genomic_DNA"/>
</dbReference>
<dbReference type="AlphaFoldDB" id="A0A974DLG7"/>
<dbReference type="Proteomes" id="UP000694892">
    <property type="component" value="Chromosome 2L"/>
</dbReference>
<reference evidence="2" key="1">
    <citation type="journal article" date="2016" name="Nature">
        <title>Genome evolution in the allotetraploid frog Xenopus laevis.</title>
        <authorList>
            <person name="Session A.M."/>
            <person name="Uno Y."/>
            <person name="Kwon T."/>
            <person name="Chapman J.A."/>
            <person name="Toyoda A."/>
            <person name="Takahashi S."/>
            <person name="Fukui A."/>
            <person name="Hikosaka A."/>
            <person name="Suzuki A."/>
            <person name="Kondo M."/>
            <person name="van Heeringen S.J."/>
            <person name="Quigley I."/>
            <person name="Heinz S."/>
            <person name="Ogino H."/>
            <person name="Ochi H."/>
            <person name="Hellsten U."/>
            <person name="Lyons J.B."/>
            <person name="Simakov O."/>
            <person name="Putnam N."/>
            <person name="Stites J."/>
            <person name="Kuroki Y."/>
            <person name="Tanaka T."/>
            <person name="Michiue T."/>
            <person name="Watanabe M."/>
            <person name="Bogdanovic O."/>
            <person name="Lister R."/>
            <person name="Georgiou G."/>
            <person name="Paranjpe S.S."/>
            <person name="van Kruijsbergen I."/>
            <person name="Shu S."/>
            <person name="Carlson J."/>
            <person name="Kinoshita T."/>
            <person name="Ohta Y."/>
            <person name="Mawaribuchi S."/>
            <person name="Jenkins J."/>
            <person name="Grimwood J."/>
            <person name="Schmutz J."/>
            <person name="Mitros T."/>
            <person name="Mozaffari S.V."/>
            <person name="Suzuki Y."/>
            <person name="Haramoto Y."/>
            <person name="Yamamoto T.S."/>
            <person name="Takagi C."/>
            <person name="Heald R."/>
            <person name="Miller K."/>
            <person name="Haudenschild C."/>
            <person name="Kitzman J."/>
            <person name="Nakayama T."/>
            <person name="Izutsu Y."/>
            <person name="Robert J."/>
            <person name="Fortriede J."/>
            <person name="Burns K."/>
            <person name="Lotay V."/>
            <person name="Karimi K."/>
            <person name="Yasuoka Y."/>
            <person name="Dichmann D.S."/>
            <person name="Flajnik M.F."/>
            <person name="Houston D.W."/>
            <person name="Shendure J."/>
            <person name="DuPasquier L."/>
            <person name="Vize P.D."/>
            <person name="Zorn A.M."/>
            <person name="Ito M."/>
            <person name="Marcotte E.M."/>
            <person name="Wallingford J.B."/>
            <person name="Ito Y."/>
            <person name="Asashima M."/>
            <person name="Ueno N."/>
            <person name="Matsuda Y."/>
            <person name="Veenstra G.J."/>
            <person name="Fujiyama A."/>
            <person name="Harland R.M."/>
            <person name="Taira M."/>
            <person name="Rokhsar D.S."/>
        </authorList>
    </citation>
    <scope>NUCLEOTIDE SEQUENCE [LARGE SCALE GENOMIC DNA]</scope>
    <source>
        <strain evidence="2">J</strain>
    </source>
</reference>
<protein>
    <submittedName>
        <fullName evidence="1">Uncharacterized protein</fullName>
    </submittedName>
</protein>
<gene>
    <name evidence="1" type="ORF">XELAEV_18011758mg</name>
</gene>
<evidence type="ECO:0000313" key="1">
    <source>
        <dbReference type="EMBL" id="OCT94093.1"/>
    </source>
</evidence>
<organism evidence="1 2">
    <name type="scientific">Xenopus laevis</name>
    <name type="common">African clawed frog</name>
    <dbReference type="NCBI Taxonomy" id="8355"/>
    <lineage>
        <taxon>Eukaryota</taxon>
        <taxon>Metazoa</taxon>
        <taxon>Chordata</taxon>
        <taxon>Craniata</taxon>
        <taxon>Vertebrata</taxon>
        <taxon>Euteleostomi</taxon>
        <taxon>Amphibia</taxon>
        <taxon>Batrachia</taxon>
        <taxon>Anura</taxon>
        <taxon>Pipoidea</taxon>
        <taxon>Pipidae</taxon>
        <taxon>Xenopodinae</taxon>
        <taxon>Xenopus</taxon>
        <taxon>Xenopus</taxon>
    </lineage>
</organism>
<evidence type="ECO:0000313" key="2">
    <source>
        <dbReference type="Proteomes" id="UP000694892"/>
    </source>
</evidence>